<dbReference type="AlphaFoldDB" id="A0A1H0QYI8"/>
<dbReference type="GO" id="GO:0046872">
    <property type="term" value="F:metal ion binding"/>
    <property type="evidence" value="ECO:0007669"/>
    <property type="project" value="UniProtKB-KW"/>
</dbReference>
<dbReference type="STRING" id="1090615.SAMN04515671_3309"/>
<evidence type="ECO:0000259" key="5">
    <source>
        <dbReference type="Pfam" id="PF00149"/>
    </source>
</evidence>
<keyword evidence="7" id="KW-1185">Reference proteome</keyword>
<dbReference type="InterPro" id="IPR050884">
    <property type="entry name" value="CNP_phosphodiesterase-III"/>
</dbReference>
<dbReference type="PANTHER" id="PTHR42988">
    <property type="entry name" value="PHOSPHOHYDROLASE"/>
    <property type="match status" value="1"/>
</dbReference>
<evidence type="ECO:0000256" key="3">
    <source>
        <dbReference type="ARBA" id="ARBA00023004"/>
    </source>
</evidence>
<dbReference type="Gene3D" id="3.60.21.10">
    <property type="match status" value="1"/>
</dbReference>
<proteinExistence type="inferred from homology"/>
<dbReference type="SUPFAM" id="SSF56300">
    <property type="entry name" value="Metallo-dependent phosphatases"/>
    <property type="match status" value="1"/>
</dbReference>
<gene>
    <name evidence="6" type="ORF">SAMN04515671_3309</name>
</gene>
<evidence type="ECO:0000256" key="1">
    <source>
        <dbReference type="ARBA" id="ARBA00022723"/>
    </source>
</evidence>
<name>A0A1H0QYI8_9ACTN</name>
<keyword evidence="3" id="KW-0408">Iron</keyword>
<keyword evidence="2" id="KW-0378">Hydrolase</keyword>
<dbReference type="OrthoDB" id="5241795at2"/>
<feature type="domain" description="Calcineurin-like phosphoesterase" evidence="5">
    <location>
        <begin position="19"/>
        <end position="214"/>
    </location>
</feature>
<comment type="similarity">
    <text evidence="4">Belongs to the cyclic nucleotide phosphodiesterase class-III family.</text>
</comment>
<evidence type="ECO:0000256" key="4">
    <source>
        <dbReference type="ARBA" id="ARBA00025742"/>
    </source>
</evidence>
<evidence type="ECO:0000313" key="7">
    <source>
        <dbReference type="Proteomes" id="UP000198741"/>
    </source>
</evidence>
<dbReference type="EMBL" id="LT629710">
    <property type="protein sequence ID" value="SDP22215.1"/>
    <property type="molecule type" value="Genomic_DNA"/>
</dbReference>
<accession>A0A1H0QYI8</accession>
<dbReference type="InterPro" id="IPR029052">
    <property type="entry name" value="Metallo-depent_PP-like"/>
</dbReference>
<dbReference type="Pfam" id="PF00149">
    <property type="entry name" value="Metallophos"/>
    <property type="match status" value="1"/>
</dbReference>
<evidence type="ECO:0000313" key="6">
    <source>
        <dbReference type="EMBL" id="SDP22215.1"/>
    </source>
</evidence>
<sequence>MTTAARTPDGEPAEVPDLVIAHLSDTHLTSTGVRYNGLIDPQLALLDVAAALRAAKADGRGPDIIVVSGDLTDSGDPAAYRRLQAALDGIAPQVIYATGNHDVRAVFHAEMLGAAGRTDPMLQVFRLPGLRIVVLDSTVVGAGHGVLTPHHLAELTAELGTPHPGGSIVVLHHAPLAPVSPLLTYFALDRASRRALAAALDGTDTRMVLAGHHHLAGFGLLGRIPVAVAPSTAIRTDPLAPPGHERTFRSAGFNLVNVYREDITVSVVPVDGAQEVFHLDQDGCAAVIDAHPVDPI</sequence>
<keyword evidence="1" id="KW-0479">Metal-binding</keyword>
<protein>
    <submittedName>
        <fullName evidence="6">3',5'-cyclic AMP phosphodiesterase CpdA</fullName>
    </submittedName>
</protein>
<organism evidence="6 7">
    <name type="scientific">Nakamurella panacisegetis</name>
    <dbReference type="NCBI Taxonomy" id="1090615"/>
    <lineage>
        <taxon>Bacteria</taxon>
        <taxon>Bacillati</taxon>
        <taxon>Actinomycetota</taxon>
        <taxon>Actinomycetes</taxon>
        <taxon>Nakamurellales</taxon>
        <taxon>Nakamurellaceae</taxon>
        <taxon>Nakamurella</taxon>
    </lineage>
</organism>
<dbReference type="GO" id="GO:0016787">
    <property type="term" value="F:hydrolase activity"/>
    <property type="evidence" value="ECO:0007669"/>
    <property type="project" value="UniProtKB-KW"/>
</dbReference>
<evidence type="ECO:0000256" key="2">
    <source>
        <dbReference type="ARBA" id="ARBA00022801"/>
    </source>
</evidence>
<dbReference type="InterPro" id="IPR004843">
    <property type="entry name" value="Calcineurin-like_PHP"/>
</dbReference>
<dbReference type="RefSeq" id="WP_157695477.1">
    <property type="nucleotide sequence ID" value="NZ_LT629710.1"/>
</dbReference>
<dbReference type="Proteomes" id="UP000198741">
    <property type="component" value="Chromosome I"/>
</dbReference>
<reference evidence="6 7" key="1">
    <citation type="submission" date="2016-10" db="EMBL/GenBank/DDBJ databases">
        <authorList>
            <person name="de Groot N.N."/>
        </authorList>
    </citation>
    <scope>NUCLEOTIDE SEQUENCE [LARGE SCALE GENOMIC DNA]</scope>
    <source>
        <strain evidence="7">P4-7,KCTC 19426,CECT 7604</strain>
    </source>
</reference>
<dbReference type="PANTHER" id="PTHR42988:SF2">
    <property type="entry name" value="CYCLIC NUCLEOTIDE PHOSPHODIESTERASE CBUA0032-RELATED"/>
    <property type="match status" value="1"/>
</dbReference>